<dbReference type="Proteomes" id="UP000756346">
    <property type="component" value="Unassembled WGS sequence"/>
</dbReference>
<protein>
    <submittedName>
        <fullName evidence="1">Uncharacterized protein</fullName>
    </submittedName>
</protein>
<reference evidence="1" key="1">
    <citation type="journal article" date="2021" name="Nat. Commun.">
        <title>Genetic determinants of endophytism in the Arabidopsis root mycobiome.</title>
        <authorList>
            <person name="Mesny F."/>
            <person name="Miyauchi S."/>
            <person name="Thiergart T."/>
            <person name="Pickel B."/>
            <person name="Atanasova L."/>
            <person name="Karlsson M."/>
            <person name="Huettel B."/>
            <person name="Barry K.W."/>
            <person name="Haridas S."/>
            <person name="Chen C."/>
            <person name="Bauer D."/>
            <person name="Andreopoulos W."/>
            <person name="Pangilinan J."/>
            <person name="LaButti K."/>
            <person name="Riley R."/>
            <person name="Lipzen A."/>
            <person name="Clum A."/>
            <person name="Drula E."/>
            <person name="Henrissat B."/>
            <person name="Kohler A."/>
            <person name="Grigoriev I.V."/>
            <person name="Martin F.M."/>
            <person name="Hacquard S."/>
        </authorList>
    </citation>
    <scope>NUCLEOTIDE SEQUENCE</scope>
    <source>
        <strain evidence="1">MPI-CAGE-CH-0230</strain>
    </source>
</reference>
<name>A0A9P9BRK7_9PEZI</name>
<gene>
    <name evidence="1" type="ORF">B0I36DRAFT_102381</name>
</gene>
<dbReference type="GeneID" id="70177285"/>
<organism evidence="1 2">
    <name type="scientific">Microdochium trichocladiopsis</name>
    <dbReference type="NCBI Taxonomy" id="1682393"/>
    <lineage>
        <taxon>Eukaryota</taxon>
        <taxon>Fungi</taxon>
        <taxon>Dikarya</taxon>
        <taxon>Ascomycota</taxon>
        <taxon>Pezizomycotina</taxon>
        <taxon>Sordariomycetes</taxon>
        <taxon>Xylariomycetidae</taxon>
        <taxon>Xylariales</taxon>
        <taxon>Microdochiaceae</taxon>
        <taxon>Microdochium</taxon>
    </lineage>
</organism>
<dbReference type="RefSeq" id="XP_046013752.1">
    <property type="nucleotide sequence ID" value="XM_046147739.1"/>
</dbReference>
<accession>A0A9P9BRK7</accession>
<sequence>MHIFFLGWNSFISTACDSFGGGYVGCIPRWSTASIWSSHAESYSINTARRQKKEVNQKRGLFSFPKRAIAFFLSHLTSKILGKAGLFPFIFRVRALCEHFVSRFLCRGGVRAACGLCPSSLLVSLLPIVSGVYCTLQHITELYLHCSKTLPLGIVFEGRFILGLEQYITFLFAACIFLKDTKRVVTGCVWGS</sequence>
<dbReference type="EMBL" id="JAGTJQ010000004">
    <property type="protein sequence ID" value="KAH7032920.1"/>
    <property type="molecule type" value="Genomic_DNA"/>
</dbReference>
<proteinExistence type="predicted"/>
<dbReference type="AlphaFoldDB" id="A0A9P9BRK7"/>
<keyword evidence="2" id="KW-1185">Reference proteome</keyword>
<evidence type="ECO:0000313" key="2">
    <source>
        <dbReference type="Proteomes" id="UP000756346"/>
    </source>
</evidence>
<evidence type="ECO:0000313" key="1">
    <source>
        <dbReference type="EMBL" id="KAH7032920.1"/>
    </source>
</evidence>
<comment type="caution">
    <text evidence="1">The sequence shown here is derived from an EMBL/GenBank/DDBJ whole genome shotgun (WGS) entry which is preliminary data.</text>
</comment>